<accession>A0ABP1NV38</accession>
<feature type="region of interest" description="Disordered" evidence="1">
    <location>
        <begin position="180"/>
        <end position="229"/>
    </location>
</feature>
<evidence type="ECO:0000313" key="2">
    <source>
        <dbReference type="EMBL" id="CAL7943561.1"/>
    </source>
</evidence>
<reference evidence="2 3" key="1">
    <citation type="submission" date="2024-08" db="EMBL/GenBank/DDBJ databases">
        <authorList>
            <person name="Will J Nash"/>
            <person name="Angela Man"/>
            <person name="Seanna McTaggart"/>
            <person name="Kendall Baker"/>
            <person name="Tom Barker"/>
            <person name="Leah Catchpole"/>
            <person name="Alex Durrant"/>
            <person name="Karim Gharbi"/>
            <person name="Naomi Irish"/>
            <person name="Gemy Kaithakottil"/>
            <person name="Debby Ku"/>
            <person name="Aaliyah Providence"/>
            <person name="Felix Shaw"/>
            <person name="David Swarbreck"/>
            <person name="Chris Watkins"/>
            <person name="Ann M. McCartney"/>
            <person name="Giulio Formenti"/>
            <person name="Alice Mouton"/>
            <person name="Noel Vella"/>
            <person name="Bjorn M von Reumont"/>
            <person name="Adriana Vella"/>
            <person name="Wilfried Haerty"/>
        </authorList>
    </citation>
    <scope>NUCLEOTIDE SEQUENCE [LARGE SCALE GENOMIC DNA]</scope>
</reference>
<comment type="caution">
    <text evidence="2">The sequence shown here is derived from an EMBL/GenBank/DDBJ whole genome shotgun (WGS) entry which is preliminary data.</text>
</comment>
<organism evidence="2 3">
    <name type="scientific">Xylocopa violacea</name>
    <name type="common">Violet carpenter bee</name>
    <name type="synonym">Apis violacea</name>
    <dbReference type="NCBI Taxonomy" id="135666"/>
    <lineage>
        <taxon>Eukaryota</taxon>
        <taxon>Metazoa</taxon>
        <taxon>Ecdysozoa</taxon>
        <taxon>Arthropoda</taxon>
        <taxon>Hexapoda</taxon>
        <taxon>Insecta</taxon>
        <taxon>Pterygota</taxon>
        <taxon>Neoptera</taxon>
        <taxon>Endopterygota</taxon>
        <taxon>Hymenoptera</taxon>
        <taxon>Apocrita</taxon>
        <taxon>Aculeata</taxon>
        <taxon>Apoidea</taxon>
        <taxon>Anthophila</taxon>
        <taxon>Apidae</taxon>
        <taxon>Xylocopa</taxon>
        <taxon>Xylocopa</taxon>
    </lineage>
</organism>
<evidence type="ECO:0000256" key="1">
    <source>
        <dbReference type="SAM" id="MobiDB-lite"/>
    </source>
</evidence>
<feature type="compositionally biased region" description="Basic residues" evidence="1">
    <location>
        <begin position="219"/>
        <end position="229"/>
    </location>
</feature>
<feature type="compositionally biased region" description="Basic residues" evidence="1">
    <location>
        <begin position="201"/>
        <end position="212"/>
    </location>
</feature>
<protein>
    <submittedName>
        <fullName evidence="2">Uncharacterized protein</fullName>
    </submittedName>
</protein>
<name>A0ABP1NV38_XYLVO</name>
<dbReference type="Proteomes" id="UP001642520">
    <property type="component" value="Unassembled WGS sequence"/>
</dbReference>
<gene>
    <name evidence="2" type="ORF">XYLVIOL_LOCUS6159</name>
</gene>
<proteinExistence type="predicted"/>
<keyword evidence="3" id="KW-1185">Reference proteome</keyword>
<evidence type="ECO:0000313" key="3">
    <source>
        <dbReference type="Proteomes" id="UP001642520"/>
    </source>
</evidence>
<dbReference type="EMBL" id="CAXAJV020001293">
    <property type="protein sequence ID" value="CAL7943561.1"/>
    <property type="molecule type" value="Genomic_DNA"/>
</dbReference>
<sequence>MLKYMIIVACINIYTTFTFSKSAKTNKHLKRLQHHEHYAEATKYPDANQSFTGISAFKDRASLKMLDDITIKVWRTLPVINVPQSWVLSYCIKYTEVSEKVEKATMQCQYDGTDWDCTFIELGGGRDDFNMGNIVSLFTNISNRGLRMKLLRGAEICGRIWQRYKQIQDKRLVRMRLNVRGKDREKRSSRKTGNSQGLKVAQKKLKEKRGKKRGEEIKKKRRAAKRRKAIQQKLTQKIMELENKDSLTPKEEIELDRLRLTKAPINLEDYSLAEERAELSRLQEIGLCLTQQTTKACESVVLDAIQKLI</sequence>